<dbReference type="RefSeq" id="WP_035440104.1">
    <property type="nucleotide sequence ID" value="NZ_AUEH01000016.1"/>
</dbReference>
<evidence type="ECO:0000256" key="1">
    <source>
        <dbReference type="ARBA" id="ARBA00093462"/>
    </source>
</evidence>
<dbReference type="InterPro" id="IPR053843">
    <property type="entry name" value="DnaD_N"/>
</dbReference>
<dbReference type="PANTHER" id="PTHR37293:SF6">
    <property type="entry name" value="DNA REPLICATION PROTEIN DNAD"/>
    <property type="match status" value="1"/>
</dbReference>
<dbReference type="InterPro" id="IPR036390">
    <property type="entry name" value="WH_DNA-bd_sf"/>
</dbReference>
<organism evidence="4 5">
    <name type="scientific">Schleiferilactobacillus harbinensis DSM 16991</name>
    <dbReference type="NCBI Taxonomy" id="1122147"/>
    <lineage>
        <taxon>Bacteria</taxon>
        <taxon>Bacillati</taxon>
        <taxon>Bacillota</taxon>
        <taxon>Bacilli</taxon>
        <taxon>Lactobacillales</taxon>
        <taxon>Lactobacillaceae</taxon>
        <taxon>Schleiferilactobacillus</taxon>
    </lineage>
</organism>
<name>A0A0R1X7L3_9LACO</name>
<comment type="caution">
    <text evidence="4">The sequence shown here is derived from an EMBL/GenBank/DDBJ whole genome shotgun (WGS) entry which is preliminary data.</text>
</comment>
<gene>
    <name evidence="4" type="ORF">FC91_GL000188</name>
</gene>
<proteinExistence type="inferred from homology"/>
<evidence type="ECO:0000313" key="5">
    <source>
        <dbReference type="Proteomes" id="UP000050949"/>
    </source>
</evidence>
<sequence length="213" mass="24466">MDFWQDLVQAPLITVSDLVLQHYRAVGMSNRQLIVYLQMLSFAAHGEQFPPVAEIAQRTGLAEDAIYTALHEMLDAGFIDLRSQENAARKRVDWYDLTPLYARLQEKLAQPVAGAVPEDAGAPAQTPLTRQRLFDEIEVEFGRPLSPIEQETISAWLDQDHYAPELVSLALREAVLNQAYSLKYMDRILLNWEKRNIRTKADVERERANRNRF</sequence>
<dbReference type="InterPro" id="IPR053162">
    <property type="entry name" value="DnaD"/>
</dbReference>
<dbReference type="SUPFAM" id="SSF158499">
    <property type="entry name" value="DnaD domain-like"/>
    <property type="match status" value="1"/>
</dbReference>
<protein>
    <submittedName>
        <fullName evidence="4">Primosome component related protein</fullName>
    </submittedName>
</protein>
<evidence type="ECO:0000259" key="3">
    <source>
        <dbReference type="Pfam" id="PF21984"/>
    </source>
</evidence>
<dbReference type="Gene3D" id="1.10.10.630">
    <property type="entry name" value="DnaD domain-like"/>
    <property type="match status" value="1"/>
</dbReference>
<dbReference type="Gene3D" id="1.10.10.10">
    <property type="entry name" value="Winged helix-like DNA-binding domain superfamily/Winged helix DNA-binding domain"/>
    <property type="match status" value="1"/>
</dbReference>
<dbReference type="eggNOG" id="COG3935">
    <property type="taxonomic scope" value="Bacteria"/>
</dbReference>
<dbReference type="InterPro" id="IPR034829">
    <property type="entry name" value="DnaD-like_sf"/>
</dbReference>
<feature type="domain" description="DnaB/C C-terminal" evidence="2">
    <location>
        <begin position="134"/>
        <end position="206"/>
    </location>
</feature>
<evidence type="ECO:0000259" key="2">
    <source>
        <dbReference type="Pfam" id="PF07261"/>
    </source>
</evidence>
<dbReference type="OrthoDB" id="9770238at2"/>
<dbReference type="InterPro" id="IPR006343">
    <property type="entry name" value="DnaB/C_C"/>
</dbReference>
<reference evidence="4 5" key="1">
    <citation type="journal article" date="2015" name="Genome Announc.">
        <title>Expanding the biotechnology potential of lactobacilli through comparative genomics of 213 strains and associated genera.</title>
        <authorList>
            <person name="Sun Z."/>
            <person name="Harris H.M."/>
            <person name="McCann A."/>
            <person name="Guo C."/>
            <person name="Argimon S."/>
            <person name="Zhang W."/>
            <person name="Yang X."/>
            <person name="Jeffery I.B."/>
            <person name="Cooney J.C."/>
            <person name="Kagawa T.F."/>
            <person name="Liu W."/>
            <person name="Song Y."/>
            <person name="Salvetti E."/>
            <person name="Wrobel A."/>
            <person name="Rasinkangas P."/>
            <person name="Parkhill J."/>
            <person name="Rea M.C."/>
            <person name="O'Sullivan O."/>
            <person name="Ritari J."/>
            <person name="Douillard F.P."/>
            <person name="Paul Ross R."/>
            <person name="Yang R."/>
            <person name="Briner A.E."/>
            <person name="Felis G.E."/>
            <person name="de Vos W.M."/>
            <person name="Barrangou R."/>
            <person name="Klaenhammer T.R."/>
            <person name="Caufield P.W."/>
            <person name="Cui Y."/>
            <person name="Zhang H."/>
            <person name="O'Toole P.W."/>
        </authorList>
    </citation>
    <scope>NUCLEOTIDE SEQUENCE [LARGE SCALE GENOMIC DNA]</scope>
    <source>
        <strain evidence="4 5">DSM 16991</strain>
    </source>
</reference>
<dbReference type="AlphaFoldDB" id="A0A0R1X7L3"/>
<feature type="domain" description="DnaD N-terminal" evidence="3">
    <location>
        <begin position="16"/>
        <end position="108"/>
    </location>
</feature>
<dbReference type="EMBL" id="AZFW01000084">
    <property type="protein sequence ID" value="KRM26120.1"/>
    <property type="molecule type" value="Genomic_DNA"/>
</dbReference>
<dbReference type="InterPro" id="IPR036388">
    <property type="entry name" value="WH-like_DNA-bd_sf"/>
</dbReference>
<accession>A0A0R1X7L3</accession>
<dbReference type="Proteomes" id="UP000050949">
    <property type="component" value="Unassembled WGS sequence"/>
</dbReference>
<dbReference type="Pfam" id="PF07261">
    <property type="entry name" value="DnaB_2"/>
    <property type="match status" value="1"/>
</dbReference>
<dbReference type="SUPFAM" id="SSF46785">
    <property type="entry name" value="Winged helix' DNA-binding domain"/>
    <property type="match status" value="1"/>
</dbReference>
<dbReference type="PANTHER" id="PTHR37293">
    <property type="entry name" value="PHAGE REPLICATION PROTEIN-RELATED"/>
    <property type="match status" value="1"/>
</dbReference>
<dbReference type="NCBIfam" id="TIGR01446">
    <property type="entry name" value="DnaD_dom"/>
    <property type="match status" value="1"/>
</dbReference>
<dbReference type="Pfam" id="PF21984">
    <property type="entry name" value="DnaD_N"/>
    <property type="match status" value="1"/>
</dbReference>
<comment type="similarity">
    <text evidence="1">Belongs to the DnaB/DnaD family.</text>
</comment>
<evidence type="ECO:0000313" key="4">
    <source>
        <dbReference type="EMBL" id="KRM26120.1"/>
    </source>
</evidence>
<dbReference type="PATRIC" id="fig|1122147.4.peg.198"/>